<gene>
    <name evidence="2" type="ORF">KILIM_100_00120</name>
</gene>
<organism evidence="2 3">
    <name type="scientific">Kineosphaera limosa NBRC 100340</name>
    <dbReference type="NCBI Taxonomy" id="1184609"/>
    <lineage>
        <taxon>Bacteria</taxon>
        <taxon>Bacillati</taxon>
        <taxon>Actinomycetota</taxon>
        <taxon>Actinomycetes</taxon>
        <taxon>Micrococcales</taxon>
        <taxon>Dermatophilaceae</taxon>
        <taxon>Kineosphaera</taxon>
    </lineage>
</organism>
<dbReference type="SUPFAM" id="SSF52821">
    <property type="entry name" value="Rhodanese/Cell cycle control phosphatase"/>
    <property type="match status" value="1"/>
</dbReference>
<dbReference type="EMBL" id="BAHD01000100">
    <property type="protein sequence ID" value="GAB98102.1"/>
    <property type="molecule type" value="Genomic_DNA"/>
</dbReference>
<dbReference type="Gene3D" id="3.40.250.10">
    <property type="entry name" value="Rhodanese-like domain"/>
    <property type="match status" value="1"/>
</dbReference>
<accession>K6X153</accession>
<dbReference type="InterPro" id="IPR001763">
    <property type="entry name" value="Rhodanese-like_dom"/>
</dbReference>
<dbReference type="eggNOG" id="COG0607">
    <property type="taxonomic scope" value="Bacteria"/>
</dbReference>
<dbReference type="AlphaFoldDB" id="K6X153"/>
<dbReference type="PROSITE" id="PS50206">
    <property type="entry name" value="RHODANESE_3"/>
    <property type="match status" value="1"/>
</dbReference>
<dbReference type="RefSeq" id="WP_006594634.1">
    <property type="nucleotide sequence ID" value="NZ_BAHD01000100.1"/>
</dbReference>
<dbReference type="SMART" id="SM00450">
    <property type="entry name" value="RHOD"/>
    <property type="match status" value="1"/>
</dbReference>
<dbReference type="STRING" id="1184609.KILIM_100_00120"/>
<name>K6X153_9MICO</name>
<comment type="caution">
    <text evidence="2">The sequence shown here is derived from an EMBL/GenBank/DDBJ whole genome shotgun (WGS) entry which is preliminary data.</text>
</comment>
<dbReference type="OrthoDB" id="4828183at2"/>
<reference evidence="2 3" key="1">
    <citation type="submission" date="2012-08" db="EMBL/GenBank/DDBJ databases">
        <title>Whole genome shotgun sequence of Kineosphaera limosa NBRC 100340.</title>
        <authorList>
            <person name="Yoshida I."/>
            <person name="Isaki S."/>
            <person name="Hosoyama A."/>
            <person name="Tsuchikane K."/>
            <person name="Katsumata H."/>
            <person name="Ando Y."/>
            <person name="Ohji S."/>
            <person name="Hamada M."/>
            <person name="Tamura T."/>
            <person name="Yamazoe A."/>
            <person name="Yamazaki S."/>
            <person name="Fujita N."/>
        </authorList>
    </citation>
    <scope>NUCLEOTIDE SEQUENCE [LARGE SCALE GENOMIC DNA]</scope>
    <source>
        <strain evidence="2 3">NBRC 100340</strain>
    </source>
</reference>
<dbReference type="InterPro" id="IPR036873">
    <property type="entry name" value="Rhodanese-like_dom_sf"/>
</dbReference>
<dbReference type="Proteomes" id="UP000008366">
    <property type="component" value="Unassembled WGS sequence"/>
</dbReference>
<evidence type="ECO:0000313" key="3">
    <source>
        <dbReference type="Proteomes" id="UP000008366"/>
    </source>
</evidence>
<dbReference type="Pfam" id="PF00581">
    <property type="entry name" value="Rhodanese"/>
    <property type="match status" value="1"/>
</dbReference>
<feature type="domain" description="Rhodanese" evidence="1">
    <location>
        <begin position="32"/>
        <end position="131"/>
    </location>
</feature>
<keyword evidence="3" id="KW-1185">Reference proteome</keyword>
<sequence>MDSERLSTADLLAQARATYERIDAQRAARLVAQGVALLVDIRPQAQRDEHGVVAPELRPLIIDRNVLEWRFEPGGPARLPEADLGRAVIVLCQQGYASSLAAHNLVRLGVAATDVIDGFEAWVAAGAPTLRSEEVAG</sequence>
<protein>
    <recommendedName>
        <fullName evidence="1">Rhodanese domain-containing protein</fullName>
    </recommendedName>
</protein>
<proteinExistence type="predicted"/>
<evidence type="ECO:0000259" key="1">
    <source>
        <dbReference type="PROSITE" id="PS50206"/>
    </source>
</evidence>
<evidence type="ECO:0000313" key="2">
    <source>
        <dbReference type="EMBL" id="GAB98102.1"/>
    </source>
</evidence>